<accession>A0ACA9PS04</accession>
<reference evidence="1" key="1">
    <citation type="submission" date="2021-06" db="EMBL/GenBank/DDBJ databases">
        <authorList>
            <person name="Kallberg Y."/>
            <person name="Tangrot J."/>
            <person name="Rosling A."/>
        </authorList>
    </citation>
    <scope>NUCLEOTIDE SEQUENCE</scope>
    <source>
        <strain evidence="1">AU212A</strain>
    </source>
</reference>
<feature type="non-terminal residue" evidence="1">
    <location>
        <position position="1"/>
    </location>
</feature>
<gene>
    <name evidence="1" type="ORF">SCALOS_LOCUS11313</name>
</gene>
<dbReference type="Proteomes" id="UP000789860">
    <property type="component" value="Unassembled WGS sequence"/>
</dbReference>
<proteinExistence type="predicted"/>
<dbReference type="EMBL" id="CAJVPM010048228">
    <property type="protein sequence ID" value="CAG8722560.1"/>
    <property type="molecule type" value="Genomic_DNA"/>
</dbReference>
<evidence type="ECO:0000313" key="1">
    <source>
        <dbReference type="EMBL" id="CAG8722560.1"/>
    </source>
</evidence>
<evidence type="ECO:0000313" key="2">
    <source>
        <dbReference type="Proteomes" id="UP000789860"/>
    </source>
</evidence>
<sequence>NNRNDTVSWHRFGSGGNNNRSSIKGFLQKVDNFRRTRNFDIDEIKEAEEIIPPDGTDNDSYSYL</sequence>
<organism evidence="1 2">
    <name type="scientific">Scutellospora calospora</name>
    <dbReference type="NCBI Taxonomy" id="85575"/>
    <lineage>
        <taxon>Eukaryota</taxon>
        <taxon>Fungi</taxon>
        <taxon>Fungi incertae sedis</taxon>
        <taxon>Mucoromycota</taxon>
        <taxon>Glomeromycotina</taxon>
        <taxon>Glomeromycetes</taxon>
        <taxon>Diversisporales</taxon>
        <taxon>Gigasporaceae</taxon>
        <taxon>Scutellospora</taxon>
    </lineage>
</organism>
<comment type="caution">
    <text evidence="1">The sequence shown here is derived from an EMBL/GenBank/DDBJ whole genome shotgun (WGS) entry which is preliminary data.</text>
</comment>
<protein>
    <submittedName>
        <fullName evidence="1">6671_t:CDS:1</fullName>
    </submittedName>
</protein>
<name>A0ACA9PS04_9GLOM</name>
<keyword evidence="2" id="KW-1185">Reference proteome</keyword>